<sequence length="42" mass="4800">MILMGDLFRFSISPHLSYSFLMNASLTLIRDQFCSGFQPSLN</sequence>
<proteinExistence type="predicted"/>
<organism evidence="1 2">
    <name type="scientific">Rhodoferax antarcticus ANT.BR</name>
    <dbReference type="NCBI Taxonomy" id="1111071"/>
    <lineage>
        <taxon>Bacteria</taxon>
        <taxon>Pseudomonadati</taxon>
        <taxon>Pseudomonadota</taxon>
        <taxon>Betaproteobacteria</taxon>
        <taxon>Burkholderiales</taxon>
        <taxon>Comamonadaceae</taxon>
        <taxon>Rhodoferax</taxon>
    </lineage>
</organism>
<protein>
    <submittedName>
        <fullName evidence="1">Uncharacterized protein</fullName>
    </submittedName>
</protein>
<dbReference type="EMBL" id="MSYM01000018">
    <property type="protein sequence ID" value="OLP04954.1"/>
    <property type="molecule type" value="Genomic_DNA"/>
</dbReference>
<dbReference type="AlphaFoldDB" id="A0A1Q8YA99"/>
<evidence type="ECO:0000313" key="2">
    <source>
        <dbReference type="Proteomes" id="UP000185911"/>
    </source>
</evidence>
<keyword evidence="2" id="KW-1185">Reference proteome</keyword>
<comment type="caution">
    <text evidence="1">The sequence shown here is derived from an EMBL/GenBank/DDBJ whole genome shotgun (WGS) entry which is preliminary data.</text>
</comment>
<name>A0A1Q8YA99_9BURK</name>
<reference evidence="1 2" key="1">
    <citation type="submission" date="2017-01" db="EMBL/GenBank/DDBJ databases">
        <title>Genome sequence of Rhodoferax antarcticus ANT.BR, a psychrophilic purple nonsulfur bacterium from an Antarctic microbial mat.</title>
        <authorList>
            <person name="Baker J."/>
            <person name="Riester C."/>
            <person name="Skinner B."/>
            <person name="Newell A."/>
            <person name="Swingley W."/>
            <person name="Madigan M."/>
            <person name="Jung D."/>
            <person name="Asao M."/>
            <person name="Chen M."/>
            <person name="Loughlin P."/>
            <person name="Pan H."/>
            <person name="Lin S."/>
            <person name="Li N."/>
            <person name="Shaw J."/>
            <person name="Prado M."/>
            <person name="Sherman C."/>
            <person name="Li X."/>
            <person name="Tang J."/>
            <person name="Blankenship R."/>
            <person name="Zhao T."/>
            <person name="Touchman J."/>
            <person name="Sattley M."/>
        </authorList>
    </citation>
    <scope>NUCLEOTIDE SEQUENCE [LARGE SCALE GENOMIC DNA]</scope>
    <source>
        <strain evidence="1 2">ANT.BR</strain>
    </source>
</reference>
<accession>A0A1Q8YA99</accession>
<gene>
    <name evidence="1" type="ORF">BLL52_3774</name>
</gene>
<evidence type="ECO:0000313" key="1">
    <source>
        <dbReference type="EMBL" id="OLP04954.1"/>
    </source>
</evidence>
<dbReference type="Proteomes" id="UP000185911">
    <property type="component" value="Unassembled WGS sequence"/>
</dbReference>